<keyword evidence="6 8" id="KW-1133">Transmembrane helix</keyword>
<feature type="transmembrane region" description="Helical" evidence="8">
    <location>
        <begin position="181"/>
        <end position="199"/>
    </location>
</feature>
<gene>
    <name evidence="9" type="ORF">H4P12_05240</name>
</gene>
<dbReference type="PANTHER" id="PTHR30269:SF0">
    <property type="entry name" value="MEMBRANE TRANSPORTER PROTEIN YFCA-RELATED"/>
    <property type="match status" value="1"/>
</dbReference>
<protein>
    <recommendedName>
        <fullName evidence="8">Probable membrane transporter protein</fullName>
    </recommendedName>
</protein>
<keyword evidence="4 8" id="KW-1003">Cell membrane</keyword>
<keyword evidence="3" id="KW-0813">Transport</keyword>
<evidence type="ECO:0000256" key="4">
    <source>
        <dbReference type="ARBA" id="ARBA00022475"/>
    </source>
</evidence>
<comment type="caution">
    <text evidence="9">The sequence shown here is derived from an EMBL/GenBank/DDBJ whole genome shotgun (WGS) entry which is preliminary data.</text>
</comment>
<accession>A0A926J5E2</accession>
<dbReference type="Proteomes" id="UP000608594">
    <property type="component" value="Unassembled WGS sequence"/>
</dbReference>
<feature type="transmembrane region" description="Helical" evidence="8">
    <location>
        <begin position="103"/>
        <end position="120"/>
    </location>
</feature>
<dbReference type="InterPro" id="IPR052017">
    <property type="entry name" value="TSUP"/>
</dbReference>
<comment type="subcellular location">
    <subcellularLocation>
        <location evidence="1 8">Cell membrane</location>
        <topology evidence="1 8">Multi-pass membrane protein</topology>
    </subcellularLocation>
</comment>
<proteinExistence type="inferred from homology"/>
<dbReference type="EMBL" id="JACOQL010000002">
    <property type="protein sequence ID" value="MBC9246127.1"/>
    <property type="molecule type" value="Genomic_DNA"/>
</dbReference>
<feature type="transmembrane region" description="Helical" evidence="8">
    <location>
        <begin position="231"/>
        <end position="249"/>
    </location>
</feature>
<evidence type="ECO:0000256" key="7">
    <source>
        <dbReference type="ARBA" id="ARBA00023136"/>
    </source>
</evidence>
<evidence type="ECO:0000256" key="8">
    <source>
        <dbReference type="RuleBase" id="RU363041"/>
    </source>
</evidence>
<keyword evidence="5 8" id="KW-0812">Transmembrane</keyword>
<evidence type="ECO:0000256" key="6">
    <source>
        <dbReference type="ARBA" id="ARBA00022989"/>
    </source>
</evidence>
<dbReference type="PANTHER" id="PTHR30269">
    <property type="entry name" value="TRANSMEMBRANE PROTEIN YFCA"/>
    <property type="match status" value="1"/>
</dbReference>
<comment type="similarity">
    <text evidence="2 8">Belongs to the 4-toluene sulfonate uptake permease (TSUP) (TC 2.A.102) family.</text>
</comment>
<organism evidence="9 10">
    <name type="scientific">Paracoccus amoyensis</name>
    <dbReference type="NCBI Taxonomy" id="2760093"/>
    <lineage>
        <taxon>Bacteria</taxon>
        <taxon>Pseudomonadati</taxon>
        <taxon>Pseudomonadota</taxon>
        <taxon>Alphaproteobacteria</taxon>
        <taxon>Rhodobacterales</taxon>
        <taxon>Paracoccaceae</taxon>
        <taxon>Paracoccus</taxon>
    </lineage>
</organism>
<name>A0A926J5E2_9RHOB</name>
<feature type="transmembrane region" description="Helical" evidence="8">
    <location>
        <begin position="155"/>
        <end position="174"/>
    </location>
</feature>
<sequence length="253" mass="26055">MFELTFDLILILIIAGFLAGFVDAIAGGGGLITVPALMLVGIPPVQALATNKVQGIFGAATAAISYSRRGLVNIRSQWRSAVIAGVAGASGAVLVSYLPTDGLRLILPVILIGIALFFALKPGLNDMDRVQRVSTAVFAATLVPLVGFYDGLLGPGAGSFYMIGFVALAGYGVLKATAHTKLLNFASNLGGLLAFAIVAKPLWTIGLAMGVAQIAGAMLGARLAARIGARLIKPLLVITSTALALRLIWQMLG</sequence>
<evidence type="ECO:0000256" key="5">
    <source>
        <dbReference type="ARBA" id="ARBA00022692"/>
    </source>
</evidence>
<dbReference type="RefSeq" id="WP_187792574.1">
    <property type="nucleotide sequence ID" value="NZ_JACOQL010000002.1"/>
</dbReference>
<feature type="transmembrane region" description="Helical" evidence="8">
    <location>
        <begin position="78"/>
        <end position="97"/>
    </location>
</feature>
<dbReference type="GO" id="GO:0005886">
    <property type="term" value="C:plasma membrane"/>
    <property type="evidence" value="ECO:0007669"/>
    <property type="project" value="UniProtKB-SubCell"/>
</dbReference>
<dbReference type="InterPro" id="IPR002781">
    <property type="entry name" value="TM_pro_TauE-like"/>
</dbReference>
<evidence type="ECO:0000313" key="9">
    <source>
        <dbReference type="EMBL" id="MBC9246127.1"/>
    </source>
</evidence>
<evidence type="ECO:0000256" key="2">
    <source>
        <dbReference type="ARBA" id="ARBA00009142"/>
    </source>
</evidence>
<keyword evidence="7 8" id="KW-0472">Membrane</keyword>
<evidence type="ECO:0000256" key="3">
    <source>
        <dbReference type="ARBA" id="ARBA00022448"/>
    </source>
</evidence>
<dbReference type="AlphaFoldDB" id="A0A926J5E2"/>
<keyword evidence="10" id="KW-1185">Reference proteome</keyword>
<feature type="transmembrane region" description="Helical" evidence="8">
    <location>
        <begin position="132"/>
        <end position="149"/>
    </location>
</feature>
<dbReference type="Pfam" id="PF01925">
    <property type="entry name" value="TauE"/>
    <property type="match status" value="1"/>
</dbReference>
<evidence type="ECO:0000313" key="10">
    <source>
        <dbReference type="Proteomes" id="UP000608594"/>
    </source>
</evidence>
<evidence type="ECO:0000256" key="1">
    <source>
        <dbReference type="ARBA" id="ARBA00004651"/>
    </source>
</evidence>
<reference evidence="9" key="1">
    <citation type="submission" date="2020-08" db="EMBL/GenBank/DDBJ databases">
        <title>Paracoccus amoyensis sp. nov., isolated from the surface seawater at coast of Xiamen, Fujian.</title>
        <authorList>
            <person name="Lyu L."/>
        </authorList>
    </citation>
    <scope>NUCLEOTIDE SEQUENCE</scope>
    <source>
        <strain evidence="9">11-3</strain>
    </source>
</reference>